<name>A0AAE4AY05_9ACTN</name>
<accession>A0AAE4AY05</accession>
<dbReference type="EMBL" id="JAUSUZ010000001">
    <property type="protein sequence ID" value="MDQ0367620.1"/>
    <property type="molecule type" value="Genomic_DNA"/>
</dbReference>
<evidence type="ECO:0000313" key="2">
    <source>
        <dbReference type="EMBL" id="MDQ0367620.1"/>
    </source>
</evidence>
<keyword evidence="2" id="KW-0238">DNA-binding</keyword>
<dbReference type="GO" id="GO:0003677">
    <property type="term" value="F:DNA binding"/>
    <property type="evidence" value="ECO:0007669"/>
    <property type="project" value="UniProtKB-KW"/>
</dbReference>
<dbReference type="AlphaFoldDB" id="A0AAE4AY05"/>
<dbReference type="InterPro" id="IPR004839">
    <property type="entry name" value="Aminotransferase_I/II_large"/>
</dbReference>
<dbReference type="GO" id="GO:0030170">
    <property type="term" value="F:pyridoxal phosphate binding"/>
    <property type="evidence" value="ECO:0007669"/>
    <property type="project" value="InterPro"/>
</dbReference>
<protein>
    <submittedName>
        <fullName evidence="2">DNA-binding transcriptional MocR family regulator</fullName>
    </submittedName>
</protein>
<dbReference type="SUPFAM" id="SSF53383">
    <property type="entry name" value="PLP-dependent transferases"/>
    <property type="match status" value="1"/>
</dbReference>
<sequence>MALVQFHTAPGTLDLGWGHPHPDALPVGEWAEATAAALRRYGAAALTYGYAAGPGPLIEWIKSRAGGEVFVTAGASHALELVASVFGRGGGVLVDTPTYHLALATLADHGLDLVAAPADADGIDPAAMLELIERRRAAGRPVTLLYLVPTYGNPTGRSLPAARRAELIEVARRGGVTIVEDDTYRELSYDGVPAPAPLFSADSADTVIRIGSFAKTVAPGLRLGWITASADRVAALVRRGYVDSGGGVNHTAALAMAEFAGSGAFDAHLERIRRRYAGQRDALVDALRRYVPQAAFDVPAGGWFLWVRLLSADQLVEPAARHGVGFLPGNTFFLHPAPGRPIRLAFSHYGEADLTEAARRLATAAASLSPK</sequence>
<keyword evidence="3" id="KW-1185">Reference proteome</keyword>
<reference evidence="2 3" key="1">
    <citation type="submission" date="2023-07" db="EMBL/GenBank/DDBJ databases">
        <title>Sequencing the genomes of 1000 actinobacteria strains.</title>
        <authorList>
            <person name="Klenk H.-P."/>
        </authorList>
    </citation>
    <scope>NUCLEOTIDE SEQUENCE [LARGE SCALE GENOMIC DNA]</scope>
    <source>
        <strain evidence="2 3">DSM 44709</strain>
    </source>
</reference>
<dbReference type="PANTHER" id="PTHR42858:SF1">
    <property type="entry name" value="LD15494P"/>
    <property type="match status" value="1"/>
</dbReference>
<comment type="caution">
    <text evidence="2">The sequence shown here is derived from an EMBL/GenBank/DDBJ whole genome shotgun (WGS) entry which is preliminary data.</text>
</comment>
<dbReference type="Pfam" id="PF00155">
    <property type="entry name" value="Aminotran_1_2"/>
    <property type="match status" value="1"/>
</dbReference>
<dbReference type="CDD" id="cd00609">
    <property type="entry name" value="AAT_like"/>
    <property type="match status" value="1"/>
</dbReference>
<evidence type="ECO:0000313" key="3">
    <source>
        <dbReference type="Proteomes" id="UP001240236"/>
    </source>
</evidence>
<evidence type="ECO:0000259" key="1">
    <source>
        <dbReference type="Pfam" id="PF00155"/>
    </source>
</evidence>
<dbReference type="Gene3D" id="3.40.640.10">
    <property type="entry name" value="Type I PLP-dependent aspartate aminotransferase-like (Major domain)"/>
    <property type="match status" value="1"/>
</dbReference>
<dbReference type="RefSeq" id="WP_307241772.1">
    <property type="nucleotide sequence ID" value="NZ_JAUSUZ010000001.1"/>
</dbReference>
<organism evidence="2 3">
    <name type="scientific">Catenuloplanes indicus</name>
    <dbReference type="NCBI Taxonomy" id="137267"/>
    <lineage>
        <taxon>Bacteria</taxon>
        <taxon>Bacillati</taxon>
        <taxon>Actinomycetota</taxon>
        <taxon>Actinomycetes</taxon>
        <taxon>Micromonosporales</taxon>
        <taxon>Micromonosporaceae</taxon>
        <taxon>Catenuloplanes</taxon>
    </lineage>
</organism>
<feature type="domain" description="Aminotransferase class I/classII large" evidence="1">
    <location>
        <begin position="63"/>
        <end position="361"/>
    </location>
</feature>
<dbReference type="InterPro" id="IPR015422">
    <property type="entry name" value="PyrdxlP-dep_Trfase_small"/>
</dbReference>
<dbReference type="Gene3D" id="3.90.1150.10">
    <property type="entry name" value="Aspartate Aminotransferase, domain 1"/>
    <property type="match status" value="1"/>
</dbReference>
<dbReference type="InterPro" id="IPR015424">
    <property type="entry name" value="PyrdxlP-dep_Trfase"/>
</dbReference>
<dbReference type="Proteomes" id="UP001240236">
    <property type="component" value="Unassembled WGS sequence"/>
</dbReference>
<gene>
    <name evidence="2" type="ORF">J2S42_004289</name>
</gene>
<dbReference type="PANTHER" id="PTHR42858">
    <property type="entry name" value="AMINOTRANSFERASE"/>
    <property type="match status" value="1"/>
</dbReference>
<dbReference type="GO" id="GO:0047536">
    <property type="term" value="F:2-aminoadipate transaminase activity"/>
    <property type="evidence" value="ECO:0007669"/>
    <property type="project" value="TreeGrafter"/>
</dbReference>
<dbReference type="InterPro" id="IPR015421">
    <property type="entry name" value="PyrdxlP-dep_Trfase_major"/>
</dbReference>
<proteinExistence type="predicted"/>